<dbReference type="PANTHER" id="PTHR33154:SF33">
    <property type="entry name" value="TRANSCRIPTIONAL REPRESSOR SDPR"/>
    <property type="match status" value="1"/>
</dbReference>
<dbReference type="SMART" id="SM00418">
    <property type="entry name" value="HTH_ARSR"/>
    <property type="match status" value="1"/>
</dbReference>
<dbReference type="InterPro" id="IPR036388">
    <property type="entry name" value="WH-like_DNA-bd_sf"/>
</dbReference>
<dbReference type="AlphaFoldDB" id="A0A9W6GI65"/>
<dbReference type="RefSeq" id="WP_281832143.1">
    <property type="nucleotide sequence ID" value="NZ_BSDY01000001.1"/>
</dbReference>
<keyword evidence="3" id="KW-0804">Transcription</keyword>
<comment type="caution">
    <text evidence="5">The sequence shown here is derived from an EMBL/GenBank/DDBJ whole genome shotgun (WGS) entry which is preliminary data.</text>
</comment>
<dbReference type="PROSITE" id="PS50987">
    <property type="entry name" value="HTH_ARSR_2"/>
    <property type="match status" value="1"/>
</dbReference>
<proteinExistence type="predicted"/>
<feature type="domain" description="HTH arsR-type" evidence="4">
    <location>
        <begin position="1"/>
        <end position="71"/>
    </location>
</feature>
<dbReference type="NCBIfam" id="NF033788">
    <property type="entry name" value="HTH_metalloreg"/>
    <property type="match status" value="1"/>
</dbReference>
<reference evidence="5" key="1">
    <citation type="submission" date="2022-12" db="EMBL/GenBank/DDBJ databases">
        <title>Reference genome sequencing for broad-spectrum identification of bacterial and archaeal isolates by mass spectrometry.</title>
        <authorList>
            <person name="Sekiguchi Y."/>
            <person name="Tourlousse D.M."/>
        </authorList>
    </citation>
    <scope>NUCLEOTIDE SEQUENCE</scope>
    <source>
        <strain evidence="5">10succ1</strain>
    </source>
</reference>
<dbReference type="PANTHER" id="PTHR33154">
    <property type="entry name" value="TRANSCRIPTIONAL REGULATOR, ARSR FAMILY"/>
    <property type="match status" value="1"/>
</dbReference>
<evidence type="ECO:0000256" key="2">
    <source>
        <dbReference type="ARBA" id="ARBA00023125"/>
    </source>
</evidence>
<evidence type="ECO:0000256" key="3">
    <source>
        <dbReference type="ARBA" id="ARBA00023163"/>
    </source>
</evidence>
<dbReference type="Pfam" id="PF01022">
    <property type="entry name" value="HTH_5"/>
    <property type="match status" value="1"/>
</dbReference>
<dbReference type="EMBL" id="BSDY01000001">
    <property type="protein sequence ID" value="GLI54502.1"/>
    <property type="molecule type" value="Genomic_DNA"/>
</dbReference>
<sequence>MTDYRLLNKTFKVLADVNRLKIIEALTMDCRSVNEIAMKAGISQPLASHHLKTLREAGIARCEKRGTFNYY</sequence>
<dbReference type="Gene3D" id="1.10.10.10">
    <property type="entry name" value="Winged helix-like DNA-binding domain superfamily/Winged helix DNA-binding domain"/>
    <property type="match status" value="1"/>
</dbReference>
<gene>
    <name evidence="5" type="ORF">PM10SUCC1_00170</name>
</gene>
<dbReference type="InterPro" id="IPR011991">
    <property type="entry name" value="ArsR-like_HTH"/>
</dbReference>
<dbReference type="InterPro" id="IPR036390">
    <property type="entry name" value="WH_DNA-bd_sf"/>
</dbReference>
<accession>A0A9W6GI65</accession>
<dbReference type="InterPro" id="IPR001845">
    <property type="entry name" value="HTH_ArsR_DNA-bd_dom"/>
</dbReference>
<evidence type="ECO:0000313" key="6">
    <source>
        <dbReference type="Proteomes" id="UP001144471"/>
    </source>
</evidence>
<keyword evidence="1" id="KW-0805">Transcription regulation</keyword>
<dbReference type="GO" id="GO:0003677">
    <property type="term" value="F:DNA binding"/>
    <property type="evidence" value="ECO:0007669"/>
    <property type="project" value="UniProtKB-KW"/>
</dbReference>
<dbReference type="Proteomes" id="UP001144471">
    <property type="component" value="Unassembled WGS sequence"/>
</dbReference>
<organism evidence="5 6">
    <name type="scientific">Propionigenium maris DSM 9537</name>
    <dbReference type="NCBI Taxonomy" id="1123000"/>
    <lineage>
        <taxon>Bacteria</taxon>
        <taxon>Fusobacteriati</taxon>
        <taxon>Fusobacteriota</taxon>
        <taxon>Fusobacteriia</taxon>
        <taxon>Fusobacteriales</taxon>
        <taxon>Fusobacteriaceae</taxon>
        <taxon>Propionigenium</taxon>
    </lineage>
</organism>
<evidence type="ECO:0000313" key="5">
    <source>
        <dbReference type="EMBL" id="GLI54502.1"/>
    </source>
</evidence>
<keyword evidence="6" id="KW-1185">Reference proteome</keyword>
<name>A0A9W6GI65_9FUSO</name>
<dbReference type="SUPFAM" id="SSF46785">
    <property type="entry name" value="Winged helix' DNA-binding domain"/>
    <property type="match status" value="1"/>
</dbReference>
<dbReference type="PRINTS" id="PR00778">
    <property type="entry name" value="HTHARSR"/>
</dbReference>
<dbReference type="CDD" id="cd00090">
    <property type="entry name" value="HTH_ARSR"/>
    <property type="match status" value="1"/>
</dbReference>
<keyword evidence="2" id="KW-0238">DNA-binding</keyword>
<evidence type="ECO:0000256" key="1">
    <source>
        <dbReference type="ARBA" id="ARBA00023015"/>
    </source>
</evidence>
<protein>
    <recommendedName>
        <fullName evidence="4">HTH arsR-type domain-containing protein</fullName>
    </recommendedName>
</protein>
<dbReference type="InterPro" id="IPR051081">
    <property type="entry name" value="HTH_MetalResp_TranReg"/>
</dbReference>
<evidence type="ECO:0000259" key="4">
    <source>
        <dbReference type="PROSITE" id="PS50987"/>
    </source>
</evidence>
<dbReference type="GO" id="GO:0003700">
    <property type="term" value="F:DNA-binding transcription factor activity"/>
    <property type="evidence" value="ECO:0007669"/>
    <property type="project" value="InterPro"/>
</dbReference>